<evidence type="ECO:0000313" key="4">
    <source>
        <dbReference type="Proteomes" id="UP001642260"/>
    </source>
</evidence>
<gene>
    <name evidence="3" type="ORF">ERUC_LOCUS40921</name>
</gene>
<evidence type="ECO:0008006" key="5">
    <source>
        <dbReference type="Google" id="ProtNLM"/>
    </source>
</evidence>
<sequence>MAHMALVLLGLFALLFVVSEVAATSKGQSVKSESYYGGEGYGHGPGGGYIGGGNRGHYPPLGEYNGGGGYNGGGEAVQTQPGH</sequence>
<feature type="chain" id="PRO_5044742108" description="Glycine-rich protein" evidence="2">
    <location>
        <begin position="24"/>
        <end position="83"/>
    </location>
</feature>
<accession>A0ABC8LYJ3</accession>
<organism evidence="3 4">
    <name type="scientific">Eruca vesicaria subsp. sativa</name>
    <name type="common">Garden rocket</name>
    <name type="synonym">Eruca sativa</name>
    <dbReference type="NCBI Taxonomy" id="29727"/>
    <lineage>
        <taxon>Eukaryota</taxon>
        <taxon>Viridiplantae</taxon>
        <taxon>Streptophyta</taxon>
        <taxon>Embryophyta</taxon>
        <taxon>Tracheophyta</taxon>
        <taxon>Spermatophyta</taxon>
        <taxon>Magnoliopsida</taxon>
        <taxon>eudicotyledons</taxon>
        <taxon>Gunneridae</taxon>
        <taxon>Pentapetalae</taxon>
        <taxon>rosids</taxon>
        <taxon>malvids</taxon>
        <taxon>Brassicales</taxon>
        <taxon>Brassicaceae</taxon>
        <taxon>Brassiceae</taxon>
        <taxon>Eruca</taxon>
    </lineage>
</organism>
<keyword evidence="2" id="KW-0732">Signal</keyword>
<keyword evidence="4" id="KW-1185">Reference proteome</keyword>
<dbReference type="EMBL" id="CAKOAT010796264">
    <property type="protein sequence ID" value="CAH8388438.1"/>
    <property type="molecule type" value="Genomic_DNA"/>
</dbReference>
<evidence type="ECO:0000256" key="1">
    <source>
        <dbReference type="SAM" id="MobiDB-lite"/>
    </source>
</evidence>
<protein>
    <recommendedName>
        <fullName evidence="5">Glycine-rich protein</fullName>
    </recommendedName>
</protein>
<feature type="compositionally biased region" description="Gly residues" evidence="1">
    <location>
        <begin position="64"/>
        <end position="75"/>
    </location>
</feature>
<dbReference type="Proteomes" id="UP001642260">
    <property type="component" value="Unassembled WGS sequence"/>
</dbReference>
<evidence type="ECO:0000313" key="3">
    <source>
        <dbReference type="EMBL" id="CAH8388438.1"/>
    </source>
</evidence>
<proteinExistence type="predicted"/>
<dbReference type="AlphaFoldDB" id="A0ABC8LYJ3"/>
<comment type="caution">
    <text evidence="3">The sequence shown here is derived from an EMBL/GenBank/DDBJ whole genome shotgun (WGS) entry which is preliminary data.</text>
</comment>
<evidence type="ECO:0000256" key="2">
    <source>
        <dbReference type="SAM" id="SignalP"/>
    </source>
</evidence>
<feature type="region of interest" description="Disordered" evidence="1">
    <location>
        <begin position="61"/>
        <end position="83"/>
    </location>
</feature>
<reference evidence="3 4" key="1">
    <citation type="submission" date="2022-03" db="EMBL/GenBank/DDBJ databases">
        <authorList>
            <person name="Macdonald S."/>
            <person name="Ahmed S."/>
            <person name="Newling K."/>
        </authorList>
    </citation>
    <scope>NUCLEOTIDE SEQUENCE [LARGE SCALE GENOMIC DNA]</scope>
</reference>
<name>A0ABC8LYJ3_ERUVS</name>
<feature type="signal peptide" evidence="2">
    <location>
        <begin position="1"/>
        <end position="23"/>
    </location>
</feature>